<dbReference type="STRING" id="322104.A3GHA1"/>
<accession>A3GHA1</accession>
<dbReference type="EMBL" id="AAVQ01000002">
    <property type="protein sequence ID" value="EAZ63020.2"/>
    <property type="molecule type" value="Genomic_DNA"/>
</dbReference>
<feature type="non-terminal residue" evidence="1">
    <location>
        <position position="1"/>
    </location>
</feature>
<organism evidence="1 2">
    <name type="scientific">Scheffersomyces stipitis (strain ATCC 58785 / CBS 6054 / NBRC 10063 / NRRL Y-11545)</name>
    <name type="common">Yeast</name>
    <name type="synonym">Pichia stipitis</name>
    <dbReference type="NCBI Taxonomy" id="322104"/>
    <lineage>
        <taxon>Eukaryota</taxon>
        <taxon>Fungi</taxon>
        <taxon>Dikarya</taxon>
        <taxon>Ascomycota</taxon>
        <taxon>Saccharomycotina</taxon>
        <taxon>Pichiomycetes</taxon>
        <taxon>Debaryomycetaceae</taxon>
        <taxon>Scheffersomyces</taxon>
    </lineage>
</organism>
<dbReference type="RefSeq" id="XP_001387043.2">
    <property type="nucleotide sequence ID" value="XM_001387006.1"/>
</dbReference>
<proteinExistence type="predicted"/>
<dbReference type="KEGG" id="pic:PICST_53318"/>
<dbReference type="OrthoDB" id="189226at2759"/>
<evidence type="ECO:0000313" key="2">
    <source>
        <dbReference type="Proteomes" id="UP000002258"/>
    </source>
</evidence>
<sequence length="218" mass="25606">IAYLARHTNNAKSTKEASSQQNNLTLPEINFFSWFLLWKVPNIRLLLNFAKCDENWELEDDLICSVFEKTMSSKFPQWIVLFPEVNIWSQENAYLQKIQSEKYFLPILSNLLYPRFSGFFNAVHAIKSASTYRFNELLDITIAYQSSEIREDDSKIYTPTLMEIFASESQITVTINISTKPISRIPIKRMKLERYLEHVWRSKDELLSQLQESTKKSS</sequence>
<dbReference type="AlphaFoldDB" id="A3GHA1"/>
<dbReference type="PANTHER" id="PTHR10983:SF70">
    <property type="entry name" value="PROTEIN MUM3"/>
    <property type="match status" value="1"/>
</dbReference>
<dbReference type="GO" id="GO:0016746">
    <property type="term" value="F:acyltransferase activity"/>
    <property type="evidence" value="ECO:0007669"/>
    <property type="project" value="TreeGrafter"/>
</dbReference>
<dbReference type="GeneID" id="4851650"/>
<dbReference type="eggNOG" id="ENOG502QWMQ">
    <property type="taxonomic scope" value="Eukaryota"/>
</dbReference>
<protein>
    <submittedName>
        <fullName evidence="1">Uncharacterized protein</fullName>
    </submittedName>
</protein>
<dbReference type="Proteomes" id="UP000002258">
    <property type="component" value="Chromosome 1"/>
</dbReference>
<reference evidence="1 2" key="1">
    <citation type="journal article" date="2007" name="Nat. Biotechnol.">
        <title>Genome sequence of the lignocellulose-bioconverting and xylose-fermenting yeast Pichia stipitis.</title>
        <authorList>
            <person name="Jeffries T.W."/>
            <person name="Grigoriev I.V."/>
            <person name="Grimwood J."/>
            <person name="Laplaza J.M."/>
            <person name="Aerts A."/>
            <person name="Salamov A."/>
            <person name="Schmutz J."/>
            <person name="Lindquist E."/>
            <person name="Dehal P."/>
            <person name="Shapiro H."/>
            <person name="Jin Y.S."/>
            <person name="Passoth V."/>
            <person name="Richardson P.M."/>
        </authorList>
    </citation>
    <scope>NUCLEOTIDE SEQUENCE [LARGE SCALE GENOMIC DNA]</scope>
    <source>
        <strain evidence="2">ATCC 58785 / CBS 6054 / NBRC 10063 / NRRL Y-11545</strain>
    </source>
</reference>
<name>A3GHA1_PICST</name>
<keyword evidence="2" id="KW-1185">Reference proteome</keyword>
<gene>
    <name evidence="1" type="ORF">PICST_53318</name>
</gene>
<feature type="non-terminal residue" evidence="1">
    <location>
        <position position="218"/>
    </location>
</feature>
<dbReference type="HOGENOM" id="CLU_059043_1_0_1"/>
<dbReference type="PANTHER" id="PTHR10983">
    <property type="entry name" value="1-ACYLGLYCEROL-3-PHOSPHATE ACYLTRANSFERASE-RELATED"/>
    <property type="match status" value="1"/>
</dbReference>
<dbReference type="InParanoid" id="A3GHA1"/>
<dbReference type="GO" id="GO:0005783">
    <property type="term" value="C:endoplasmic reticulum"/>
    <property type="evidence" value="ECO:0007669"/>
    <property type="project" value="TreeGrafter"/>
</dbReference>
<dbReference type="OMA" id="RSKFSEW"/>
<evidence type="ECO:0000313" key="1">
    <source>
        <dbReference type="EMBL" id="EAZ63020.2"/>
    </source>
</evidence>
<comment type="caution">
    <text evidence="1">The sequence shown here is derived from an EMBL/GenBank/DDBJ whole genome shotgun (WGS) entry which is preliminary data.</text>
</comment>
<dbReference type="GO" id="GO:0036149">
    <property type="term" value="P:phosphatidylinositol acyl-chain remodeling"/>
    <property type="evidence" value="ECO:0007669"/>
    <property type="project" value="TreeGrafter"/>
</dbReference>